<reference evidence="1 2" key="1">
    <citation type="journal article" date="2012" name="Nucleic Acids Res.">
        <title>Sequencing of the smallest Apicomplexan genome from the human pathogen Babesia microti.</title>
        <authorList>
            <person name="Cornillot E."/>
            <person name="Hadj-Kaddour K."/>
            <person name="Dassouli A."/>
            <person name="Noel B."/>
            <person name="Ranwez V."/>
            <person name="Vacherie B."/>
            <person name="Augagneur Y."/>
            <person name="Bres V."/>
            <person name="Duclos A."/>
            <person name="Randazzo S."/>
            <person name="Carcy B."/>
            <person name="Debierre-Grockiego F."/>
            <person name="Delbecq S."/>
            <person name="Moubri-Menage K."/>
            <person name="Shams-Eldin H."/>
            <person name="Usmani-Brown S."/>
            <person name="Bringaud F."/>
            <person name="Wincker P."/>
            <person name="Vivares C.P."/>
            <person name="Schwarz R.T."/>
            <person name="Schetters T.P."/>
            <person name="Krause P.J."/>
            <person name="Gorenflot A."/>
            <person name="Berry V."/>
            <person name="Barbe V."/>
            <person name="Ben Mamoun C."/>
        </authorList>
    </citation>
    <scope>NUCLEOTIDE SEQUENCE [LARGE SCALE GENOMIC DNA]</scope>
    <source>
        <strain evidence="1 2">RI</strain>
    </source>
</reference>
<protein>
    <submittedName>
        <fullName evidence="1">Uncharacterized protein</fullName>
    </submittedName>
</protein>
<proteinExistence type="predicted"/>
<evidence type="ECO:0000313" key="2">
    <source>
        <dbReference type="Proteomes" id="UP000002899"/>
    </source>
</evidence>
<dbReference type="Proteomes" id="UP000002899">
    <property type="component" value="Chromosome II"/>
</dbReference>
<dbReference type="VEuPathDB" id="PiroplasmaDB:BMR1_02g00240"/>
<gene>
    <name evidence="1" type="ORF">BMR1_02g00240</name>
</gene>
<keyword evidence="2" id="KW-1185">Reference proteome</keyword>
<dbReference type="RefSeq" id="XP_021338003.1">
    <property type="nucleotide sequence ID" value="XM_021483035.1"/>
</dbReference>
<dbReference type="AlphaFoldDB" id="A0A1R4A9V1"/>
<reference evidence="1 2" key="2">
    <citation type="journal article" date="2013" name="PLoS ONE">
        <title>Whole genome mapping and re-organization of the nuclear and mitochondrial genomes of Babesia microti isolates.</title>
        <authorList>
            <person name="Cornillot E."/>
            <person name="Dassouli A."/>
            <person name="Garg A."/>
            <person name="Pachikara N."/>
            <person name="Randazzo S."/>
            <person name="Depoix D."/>
            <person name="Carcy B."/>
            <person name="Delbecq S."/>
            <person name="Frutos R."/>
            <person name="Silva J.C."/>
            <person name="Sutton R."/>
            <person name="Krause P.J."/>
            <person name="Mamoun C.B."/>
        </authorList>
    </citation>
    <scope>NUCLEOTIDE SEQUENCE [LARGE SCALE GENOMIC DNA]</scope>
    <source>
        <strain evidence="1 2">RI</strain>
    </source>
</reference>
<reference evidence="1 2" key="3">
    <citation type="journal article" date="2016" name="Sci. Rep.">
        <title>Genome-wide diversity and gene expression profiling of Babesia microti isolates identify polymorphic genes that mediate host-pathogen interactions.</title>
        <authorList>
            <person name="Silva J.C."/>
            <person name="Cornillot E."/>
            <person name="McCracken C."/>
            <person name="Usmani-Brown S."/>
            <person name="Dwivedi A."/>
            <person name="Ifeonu O.O."/>
            <person name="Crabtree J."/>
            <person name="Gotia H.T."/>
            <person name="Virji A.Z."/>
            <person name="Reynes C."/>
            <person name="Colinge J."/>
            <person name="Kumar V."/>
            <person name="Lawres L."/>
            <person name="Pazzi J.E."/>
            <person name="Pablo J.V."/>
            <person name="Hung C."/>
            <person name="Brancato J."/>
            <person name="Kumari P."/>
            <person name="Orvis J."/>
            <person name="Tretina K."/>
            <person name="Chibucos M."/>
            <person name="Ott S."/>
            <person name="Sadzewicz L."/>
            <person name="Sengamalay N."/>
            <person name="Shetty A.C."/>
            <person name="Su Q."/>
            <person name="Tallon L."/>
            <person name="Fraser C.M."/>
            <person name="Frutos R."/>
            <person name="Molina D.M."/>
            <person name="Krause P.J."/>
            <person name="Ben Mamoun C."/>
        </authorList>
    </citation>
    <scope>NUCLEOTIDE SEQUENCE [LARGE SCALE GENOMIC DNA]</scope>
    <source>
        <strain evidence="1 2">RI</strain>
    </source>
</reference>
<organism evidence="1 2">
    <name type="scientific">Babesia microti (strain RI)</name>
    <dbReference type="NCBI Taxonomy" id="1133968"/>
    <lineage>
        <taxon>Eukaryota</taxon>
        <taxon>Sar</taxon>
        <taxon>Alveolata</taxon>
        <taxon>Apicomplexa</taxon>
        <taxon>Aconoidasida</taxon>
        <taxon>Piroplasmida</taxon>
        <taxon>Babesiidae</taxon>
        <taxon>Babesia</taxon>
    </lineage>
</organism>
<sequence length="316" mass="35596">MVVWDRMLVDSALACVFEILNYSTRKEIECRIRNTIGVTKSNVSKHGKDLVEEELDSTLCKFDLERLLPKIAENAYNSYTSILKSHSDGLTIVGDTKTFLMWRVFRQSIIHLIHTKVCNRFKNKVKSTLTDPSLYADPSISFKSYLTNQTLSHLMSKGYATQQLNCDLYPVYERLSVMDFEGKFTDLSGVNPAFHCTHVILTKKESSKILHNPINLLYSIPYQLNRDCALNLQAATSITALSINSKFTIKLHKDPDNVTAFIVVSKNNRPITLRFGGCSCTVANSLILVKGIEYGISISDSNAYLLAAFLLSFNIK</sequence>
<dbReference type="KEGG" id="bmic:BMR1_02g00240"/>
<dbReference type="EMBL" id="FO082872">
    <property type="protein sequence ID" value="SJK85781.1"/>
    <property type="molecule type" value="Genomic_DNA"/>
</dbReference>
<accession>A0A1R4A9V1</accession>
<dbReference type="GeneID" id="24423838"/>
<name>A0A1R4A9V1_BABMR</name>
<evidence type="ECO:0000313" key="1">
    <source>
        <dbReference type="EMBL" id="SJK85781.1"/>
    </source>
</evidence>